<dbReference type="PANTHER" id="PTHR35332">
    <property type="entry name" value="REGULATION OF ENOLASE PROTEIN 1"/>
    <property type="match status" value="1"/>
</dbReference>
<dbReference type="KEGG" id="phe:Phep_0316"/>
<dbReference type="OrthoDB" id="9814707at2"/>
<dbReference type="HOGENOM" id="CLU_1189035_0_0_10"/>
<dbReference type="PANTHER" id="PTHR35332:SF2">
    <property type="entry name" value="REGULATION OF ENOLASE PROTEIN 1"/>
    <property type="match status" value="1"/>
</dbReference>
<dbReference type="eggNOG" id="COG3506">
    <property type="taxonomic scope" value="Bacteria"/>
</dbReference>
<dbReference type="Pfam" id="PF07081">
    <property type="entry name" value="DUF1349"/>
    <property type="match status" value="1"/>
</dbReference>
<feature type="signal peptide" evidence="1">
    <location>
        <begin position="1"/>
        <end position="22"/>
    </location>
</feature>
<gene>
    <name evidence="2" type="ordered locus">Phep_0316</name>
</gene>
<evidence type="ECO:0008006" key="4">
    <source>
        <dbReference type="Google" id="ProtNLM"/>
    </source>
</evidence>
<dbReference type="GO" id="GO:0004553">
    <property type="term" value="F:hydrolase activity, hydrolyzing O-glycosyl compounds"/>
    <property type="evidence" value="ECO:0007669"/>
    <property type="project" value="UniProtKB-ARBA"/>
</dbReference>
<feature type="chain" id="PRO_5002974464" description="DUF1349 domain-containing protein" evidence="1">
    <location>
        <begin position="23"/>
        <end position="233"/>
    </location>
</feature>
<proteinExistence type="predicted"/>
<dbReference type="Gene3D" id="2.60.120.200">
    <property type="match status" value="1"/>
</dbReference>
<dbReference type="RefSeq" id="WP_012780493.1">
    <property type="nucleotide sequence ID" value="NC_013061.1"/>
</dbReference>
<dbReference type="InterPro" id="IPR013320">
    <property type="entry name" value="ConA-like_dom_sf"/>
</dbReference>
<name>C6XZ58_PEDHD</name>
<keyword evidence="1" id="KW-0732">Signal</keyword>
<dbReference type="Proteomes" id="UP000000852">
    <property type="component" value="Chromosome"/>
</dbReference>
<dbReference type="STRING" id="485917.Phep_0316"/>
<dbReference type="EMBL" id="CP001681">
    <property type="protein sequence ID" value="ACU02540.1"/>
    <property type="molecule type" value="Genomic_DNA"/>
</dbReference>
<evidence type="ECO:0000313" key="2">
    <source>
        <dbReference type="EMBL" id="ACU02540.1"/>
    </source>
</evidence>
<evidence type="ECO:0000313" key="3">
    <source>
        <dbReference type="Proteomes" id="UP000000852"/>
    </source>
</evidence>
<accession>C6XZ58</accession>
<dbReference type="AlphaFoldDB" id="C6XZ58"/>
<dbReference type="GO" id="GO:0005975">
    <property type="term" value="P:carbohydrate metabolic process"/>
    <property type="evidence" value="ECO:0007669"/>
    <property type="project" value="UniProtKB-ARBA"/>
</dbReference>
<evidence type="ECO:0000256" key="1">
    <source>
        <dbReference type="SAM" id="SignalP"/>
    </source>
</evidence>
<keyword evidence="3" id="KW-1185">Reference proteome</keyword>
<dbReference type="InterPro" id="IPR009784">
    <property type="entry name" value="DUF1349"/>
</dbReference>
<dbReference type="SUPFAM" id="SSF49899">
    <property type="entry name" value="Concanavalin A-like lectins/glucanases"/>
    <property type="match status" value="1"/>
</dbReference>
<reference evidence="2 3" key="1">
    <citation type="journal article" date="2009" name="Stand. Genomic Sci.">
        <title>Complete genome sequence of Pedobacter heparinus type strain (HIM 762-3).</title>
        <authorList>
            <person name="Han C."/>
            <person name="Spring S."/>
            <person name="Lapidus A."/>
            <person name="Del Rio T.G."/>
            <person name="Tice H."/>
            <person name="Copeland A."/>
            <person name="Cheng J.F."/>
            <person name="Lucas S."/>
            <person name="Chen F."/>
            <person name="Nolan M."/>
            <person name="Bruce D."/>
            <person name="Goodwin L."/>
            <person name="Pitluck S."/>
            <person name="Ivanova N."/>
            <person name="Mavromatis K."/>
            <person name="Mikhailova N."/>
            <person name="Pati A."/>
            <person name="Chen A."/>
            <person name="Palaniappan K."/>
            <person name="Land M."/>
            <person name="Hauser L."/>
            <person name="Chang Y.J."/>
            <person name="Jeffries C.C."/>
            <person name="Saunders E."/>
            <person name="Chertkov O."/>
            <person name="Brettin T."/>
            <person name="Goker M."/>
            <person name="Rohde M."/>
            <person name="Bristow J."/>
            <person name="Eisen J.A."/>
            <person name="Markowitz V."/>
            <person name="Hugenholtz P."/>
            <person name="Kyrpides N.C."/>
            <person name="Klenk H.P."/>
            <person name="Detter J.C."/>
        </authorList>
    </citation>
    <scope>NUCLEOTIDE SEQUENCE [LARGE SCALE GENOMIC DNA]</scope>
    <source>
        <strain evidence="3">ATCC 13125 / DSM 2366 / CIP 104194 / JCM 7457 / NBRC 12017 / NCIMB 9290 / NRRL B-14731 / HIM 762-3</strain>
    </source>
</reference>
<sequence>MYTIFSRHFAVIIAFTAVCSLAQFSFGQAPGLNLKNQPNIAFRQDTTMYWENKPETYTVKGKSVTMRTNSAKYLWGDSHEFDFDFPYSHSYYRNIAGNFTAQTTVMLTDDWKNGNAGLLIKLSQSNWIKLYIIKETNVLRLNTVYASDATHIDYSTSLLHSNDNKIWLQVSCNNGVLRLKCSTNGRAYETVRILNMPAGYKSAQVGLMADSPMSSGFDASFENLSIRNIAEDQ</sequence>
<organism evidence="2 3">
    <name type="scientific">Pedobacter heparinus (strain ATCC 13125 / DSM 2366 / CIP 104194 / JCM 7457 / NBRC 12017 / NCIMB 9290 / NRRL B-14731 / HIM 762-3)</name>
    <dbReference type="NCBI Taxonomy" id="485917"/>
    <lineage>
        <taxon>Bacteria</taxon>
        <taxon>Pseudomonadati</taxon>
        <taxon>Bacteroidota</taxon>
        <taxon>Sphingobacteriia</taxon>
        <taxon>Sphingobacteriales</taxon>
        <taxon>Sphingobacteriaceae</taxon>
        <taxon>Pedobacter</taxon>
    </lineage>
</organism>
<protein>
    <recommendedName>
        <fullName evidence="4">DUF1349 domain-containing protein</fullName>
    </recommendedName>
</protein>